<dbReference type="Proteomes" id="UP000245910">
    <property type="component" value="Chromosome II"/>
</dbReference>
<organism evidence="1 2">
    <name type="scientific">Fusarium venenatum</name>
    <dbReference type="NCBI Taxonomy" id="56646"/>
    <lineage>
        <taxon>Eukaryota</taxon>
        <taxon>Fungi</taxon>
        <taxon>Dikarya</taxon>
        <taxon>Ascomycota</taxon>
        <taxon>Pezizomycotina</taxon>
        <taxon>Sordariomycetes</taxon>
        <taxon>Hypocreomycetidae</taxon>
        <taxon>Hypocreales</taxon>
        <taxon>Nectriaceae</taxon>
        <taxon>Fusarium</taxon>
    </lineage>
</organism>
<reference evidence="2" key="1">
    <citation type="submission" date="2014-10" db="EMBL/GenBank/DDBJ databases">
        <authorList>
            <person name="King R."/>
        </authorList>
    </citation>
    <scope>NUCLEOTIDE SEQUENCE [LARGE SCALE GENOMIC DNA]</scope>
    <source>
        <strain evidence="2">A3/5</strain>
    </source>
</reference>
<keyword evidence="2" id="KW-1185">Reference proteome</keyword>
<sequence length="147" mass="16419">MQPRNADDQQAVQLDGDAMDLDKYLNLDLFDDGEMAGKKPSPKTPLQPTKVIDLDVEMAGLNDGFANIMQLHGQQSDENILNDRLASQRRYANDNDSLDQLRARAMKPSVYSDVSEERQALSCTTTLVKVRLFQGETLRRAVIKGPP</sequence>
<accession>A0A2L2TED6</accession>
<evidence type="ECO:0000313" key="2">
    <source>
        <dbReference type="Proteomes" id="UP000245910"/>
    </source>
</evidence>
<evidence type="ECO:0000313" key="1">
    <source>
        <dbReference type="EMBL" id="CEI62767.1"/>
    </source>
</evidence>
<dbReference type="AlphaFoldDB" id="A0A2L2TED6"/>
<proteinExistence type="predicted"/>
<name>A0A2L2TED6_9HYPO</name>
<protein>
    <submittedName>
        <fullName evidence="1">Uncharacterized protein</fullName>
    </submittedName>
</protein>
<dbReference type="EMBL" id="LN649230">
    <property type="protein sequence ID" value="CEI62767.1"/>
    <property type="molecule type" value="Genomic_DNA"/>
</dbReference>